<evidence type="ECO:0000313" key="1">
    <source>
        <dbReference type="EMBL" id="GAA54469.1"/>
    </source>
</evidence>
<reference key="2">
    <citation type="submission" date="2011-10" db="EMBL/GenBank/DDBJ databases">
        <title>The genome and transcriptome sequence of Clonorchis sinensis provide insights into the carcinogenic liver fluke.</title>
        <authorList>
            <person name="Wang X."/>
            <person name="Huang Y."/>
            <person name="Chen W."/>
            <person name="Liu H."/>
            <person name="Guo L."/>
            <person name="Chen Y."/>
            <person name="Luo F."/>
            <person name="Zhou W."/>
            <person name="Sun J."/>
            <person name="Mao Q."/>
            <person name="Liang P."/>
            <person name="Zhou C."/>
            <person name="Tian Y."/>
            <person name="Men J."/>
            <person name="Lv X."/>
            <person name="Huang L."/>
            <person name="Zhou J."/>
            <person name="Hu Y."/>
            <person name="Li R."/>
            <person name="Zhang F."/>
            <person name="Lei H."/>
            <person name="Li X."/>
            <person name="Hu X."/>
            <person name="Liang C."/>
            <person name="Xu J."/>
            <person name="Wu Z."/>
            <person name="Yu X."/>
        </authorList>
    </citation>
    <scope>NUCLEOTIDE SEQUENCE</scope>
    <source>
        <strain>Henan</strain>
    </source>
</reference>
<dbReference type="EMBL" id="DF143895">
    <property type="protein sequence ID" value="GAA54469.1"/>
    <property type="molecule type" value="Genomic_DNA"/>
</dbReference>
<organism evidence="1 2">
    <name type="scientific">Clonorchis sinensis</name>
    <name type="common">Chinese liver fluke</name>
    <dbReference type="NCBI Taxonomy" id="79923"/>
    <lineage>
        <taxon>Eukaryota</taxon>
        <taxon>Metazoa</taxon>
        <taxon>Spiralia</taxon>
        <taxon>Lophotrochozoa</taxon>
        <taxon>Platyhelminthes</taxon>
        <taxon>Trematoda</taxon>
        <taxon>Digenea</taxon>
        <taxon>Opisthorchiida</taxon>
        <taxon>Opisthorchiata</taxon>
        <taxon>Opisthorchiidae</taxon>
        <taxon>Clonorchis</taxon>
    </lineage>
</organism>
<sequence>METLLGTVARRYDQLLTRINKRDIPESLKSKYRELREARKTSTHPDKDLLNPFPLPLVIIGSKYDLLT</sequence>
<gene>
    <name evidence="1" type="ORF">CLF_103326</name>
</gene>
<proteinExistence type="predicted"/>
<protein>
    <submittedName>
        <fullName evidence="1">Dynein light intermediate chain 2 cytosolic</fullName>
    </submittedName>
</protein>
<accession>G7YND8</accession>
<dbReference type="Proteomes" id="UP000008909">
    <property type="component" value="Unassembled WGS sequence"/>
</dbReference>
<feature type="non-terminal residue" evidence="1">
    <location>
        <position position="68"/>
    </location>
</feature>
<keyword evidence="2" id="KW-1185">Reference proteome</keyword>
<name>G7YND8_CLOSI</name>
<reference evidence="1" key="1">
    <citation type="journal article" date="2011" name="Genome Biol.">
        <title>The draft genome of the carcinogenic human liver fluke Clonorchis sinensis.</title>
        <authorList>
            <person name="Wang X."/>
            <person name="Chen W."/>
            <person name="Huang Y."/>
            <person name="Sun J."/>
            <person name="Men J."/>
            <person name="Liu H."/>
            <person name="Luo F."/>
            <person name="Guo L."/>
            <person name="Lv X."/>
            <person name="Deng C."/>
            <person name="Zhou C."/>
            <person name="Fan Y."/>
            <person name="Li X."/>
            <person name="Huang L."/>
            <person name="Hu Y."/>
            <person name="Liang C."/>
            <person name="Hu X."/>
            <person name="Xu J."/>
            <person name="Yu X."/>
        </authorList>
    </citation>
    <scope>NUCLEOTIDE SEQUENCE [LARGE SCALE GENOMIC DNA]</scope>
    <source>
        <strain evidence="1">Henan</strain>
    </source>
</reference>
<dbReference type="AlphaFoldDB" id="G7YND8"/>
<evidence type="ECO:0000313" key="2">
    <source>
        <dbReference type="Proteomes" id="UP000008909"/>
    </source>
</evidence>